<protein>
    <submittedName>
        <fullName evidence="1">Uncharacterized protein</fullName>
    </submittedName>
</protein>
<reference evidence="1" key="1">
    <citation type="journal article" date="2014" name="Front. Microbiol.">
        <title>High frequency of phylogenetically diverse reductive dehalogenase-homologous genes in deep subseafloor sedimentary metagenomes.</title>
        <authorList>
            <person name="Kawai M."/>
            <person name="Futagami T."/>
            <person name="Toyoda A."/>
            <person name="Takaki Y."/>
            <person name="Nishi S."/>
            <person name="Hori S."/>
            <person name="Arai W."/>
            <person name="Tsubouchi T."/>
            <person name="Morono Y."/>
            <person name="Uchiyama I."/>
            <person name="Ito T."/>
            <person name="Fujiyama A."/>
            <person name="Inagaki F."/>
            <person name="Takami H."/>
        </authorList>
    </citation>
    <scope>NUCLEOTIDE SEQUENCE</scope>
    <source>
        <strain evidence="1">Expedition CK06-06</strain>
    </source>
</reference>
<organism evidence="1">
    <name type="scientific">marine sediment metagenome</name>
    <dbReference type="NCBI Taxonomy" id="412755"/>
    <lineage>
        <taxon>unclassified sequences</taxon>
        <taxon>metagenomes</taxon>
        <taxon>ecological metagenomes</taxon>
    </lineage>
</organism>
<proteinExistence type="predicted"/>
<accession>X1NRS4</accession>
<evidence type="ECO:0000313" key="1">
    <source>
        <dbReference type="EMBL" id="GAI46308.1"/>
    </source>
</evidence>
<dbReference type="EMBL" id="BARV01025744">
    <property type="protein sequence ID" value="GAI46308.1"/>
    <property type="molecule type" value="Genomic_DNA"/>
</dbReference>
<comment type="caution">
    <text evidence="1">The sequence shown here is derived from an EMBL/GenBank/DDBJ whole genome shotgun (WGS) entry which is preliminary data.</text>
</comment>
<dbReference type="AlphaFoldDB" id="X1NRS4"/>
<name>X1NRS4_9ZZZZ</name>
<gene>
    <name evidence="1" type="ORF">S06H3_41722</name>
</gene>
<sequence length="122" mass="13128">MKVQTPFGEADLVVMVPGLPLKDLDLLEKSADHSCNVIVTSTLVLAVNKMRQTATFINNSDVVIFLRLGAAAAVNTGKPLNANGGSFEINKSNMWKGDVYAIHGGTGDKVLCIEEVESRYAY</sequence>